<feature type="transmembrane region" description="Helical" evidence="7">
    <location>
        <begin position="128"/>
        <end position="146"/>
    </location>
</feature>
<dbReference type="PANTHER" id="PTHR43124">
    <property type="entry name" value="PURINE EFFLUX PUMP PBUE"/>
    <property type="match status" value="1"/>
</dbReference>
<evidence type="ECO:0000256" key="6">
    <source>
        <dbReference type="SAM" id="MobiDB-lite"/>
    </source>
</evidence>
<feature type="transmembrane region" description="Helical" evidence="7">
    <location>
        <begin position="323"/>
        <end position="343"/>
    </location>
</feature>
<dbReference type="InterPro" id="IPR050189">
    <property type="entry name" value="MFS_Efflux_Transporters"/>
</dbReference>
<dbReference type="InterPro" id="IPR020846">
    <property type="entry name" value="MFS_dom"/>
</dbReference>
<feature type="transmembrane region" description="Helical" evidence="7">
    <location>
        <begin position="99"/>
        <end position="121"/>
    </location>
</feature>
<dbReference type="InterPro" id="IPR011701">
    <property type="entry name" value="MFS"/>
</dbReference>
<dbReference type="CDD" id="cd17324">
    <property type="entry name" value="MFS_NepI_like"/>
    <property type="match status" value="1"/>
</dbReference>
<feature type="transmembrane region" description="Helical" evidence="7">
    <location>
        <begin position="36"/>
        <end position="59"/>
    </location>
</feature>
<feature type="transmembrane region" description="Helical" evidence="7">
    <location>
        <begin position="295"/>
        <end position="314"/>
    </location>
</feature>
<keyword evidence="4 7" id="KW-1133">Transmembrane helix</keyword>
<organism evidence="9 10">
    <name type="scientific">Derxia gummosa DSM 723</name>
    <dbReference type="NCBI Taxonomy" id="1121388"/>
    <lineage>
        <taxon>Bacteria</taxon>
        <taxon>Pseudomonadati</taxon>
        <taxon>Pseudomonadota</taxon>
        <taxon>Betaproteobacteria</taxon>
        <taxon>Burkholderiales</taxon>
        <taxon>Alcaligenaceae</taxon>
        <taxon>Derxia</taxon>
    </lineage>
</organism>
<sequence length="427" mass="42855">MSPALLALAISTFAIGTTEFVVMGLLPEVARDLAVSIPVAGWLVGGYALGVAFGAPLMAIATRKLERKAALVLLMAIFIAGNVMCATAGNYWLLMAARVVTSLCHGAFFGIGSVVAATLAAPGRQASAVSLVFAGLTISNIIGVPLGTALGQHEGWRATFWAVSGLGVIALASLLALLPRQTPPAGDSIGRELRGLADRGLLLALATTVMSSAAMFTLFTYIAPLLLDVTKLSPEGVTGTLLVAGVGATVGNLVGGRMADAGIRRSLAITFISTAVIAAAFALTARSFVLAEITVFLWSAASFTAGPALQLNVVNHGHRAPNLVATLNIGAFNLGNAIGAWLGGVTIDAGLGLGAVPIVSALAALVGLAVSRLATAPALMPKPAHDATQAGAETHAHPASTTAAPHGHAAPAPAGLQALASDCAARR</sequence>
<evidence type="ECO:0000313" key="10">
    <source>
        <dbReference type="RefSeq" id="WP_084545387.1"/>
    </source>
</evidence>
<evidence type="ECO:0000256" key="5">
    <source>
        <dbReference type="ARBA" id="ARBA00023136"/>
    </source>
</evidence>
<dbReference type="Pfam" id="PF07690">
    <property type="entry name" value="MFS_1"/>
    <property type="match status" value="1"/>
</dbReference>
<dbReference type="InterPro" id="IPR036259">
    <property type="entry name" value="MFS_trans_sf"/>
</dbReference>
<protein>
    <submittedName>
        <fullName evidence="10">MFS transporter</fullName>
    </submittedName>
</protein>
<dbReference type="AlphaFoldDB" id="A0A8B6XAL5"/>
<evidence type="ECO:0000313" key="9">
    <source>
        <dbReference type="Proteomes" id="UP000675920"/>
    </source>
</evidence>
<evidence type="ECO:0000256" key="3">
    <source>
        <dbReference type="ARBA" id="ARBA00022692"/>
    </source>
</evidence>
<keyword evidence="5 7" id="KW-0472">Membrane</keyword>
<feature type="transmembrane region" description="Helical" evidence="7">
    <location>
        <begin position="158"/>
        <end position="179"/>
    </location>
</feature>
<evidence type="ECO:0000256" key="2">
    <source>
        <dbReference type="ARBA" id="ARBA00022475"/>
    </source>
</evidence>
<evidence type="ECO:0000256" key="1">
    <source>
        <dbReference type="ARBA" id="ARBA00004651"/>
    </source>
</evidence>
<dbReference type="GO" id="GO:0005886">
    <property type="term" value="C:plasma membrane"/>
    <property type="evidence" value="ECO:0007669"/>
    <property type="project" value="UniProtKB-SubCell"/>
</dbReference>
<dbReference type="Proteomes" id="UP000675920">
    <property type="component" value="Unplaced"/>
</dbReference>
<keyword evidence="3 7" id="KW-0812">Transmembrane</keyword>
<evidence type="ECO:0000256" key="7">
    <source>
        <dbReference type="SAM" id="Phobius"/>
    </source>
</evidence>
<evidence type="ECO:0000259" key="8">
    <source>
        <dbReference type="PROSITE" id="PS50850"/>
    </source>
</evidence>
<dbReference type="Gene3D" id="1.20.1250.20">
    <property type="entry name" value="MFS general substrate transporter like domains"/>
    <property type="match status" value="2"/>
</dbReference>
<keyword evidence="2" id="KW-1003">Cell membrane</keyword>
<feature type="transmembrane region" description="Helical" evidence="7">
    <location>
        <begin position="236"/>
        <end position="255"/>
    </location>
</feature>
<feature type="transmembrane region" description="Helical" evidence="7">
    <location>
        <begin position="267"/>
        <end position="289"/>
    </location>
</feature>
<dbReference type="PANTHER" id="PTHR43124:SF8">
    <property type="entry name" value="INNER MEMBRANE TRANSPORT PROTEIN YDHP"/>
    <property type="match status" value="1"/>
</dbReference>
<feature type="compositionally biased region" description="Low complexity" evidence="6">
    <location>
        <begin position="397"/>
        <end position="411"/>
    </location>
</feature>
<feature type="transmembrane region" description="Helical" evidence="7">
    <location>
        <begin position="200"/>
        <end position="224"/>
    </location>
</feature>
<feature type="domain" description="Major facilitator superfamily (MFS) profile" evidence="8">
    <location>
        <begin position="4"/>
        <end position="379"/>
    </location>
</feature>
<keyword evidence="9" id="KW-1185">Reference proteome</keyword>
<dbReference type="GO" id="GO:0022857">
    <property type="term" value="F:transmembrane transporter activity"/>
    <property type="evidence" value="ECO:0007669"/>
    <property type="project" value="InterPro"/>
</dbReference>
<dbReference type="OrthoDB" id="9788453at2"/>
<reference evidence="10" key="2">
    <citation type="journal article" date="2016" name="Nat. Rev. Mol. Cell Biol.">
        <title>Understanding transport by the major facilitator superfamily (MFS): structures pave the way.</title>
        <authorList>
            <person name="Quistgaard E.M."/>
            <person name="Low C."/>
            <person name="Guettou F."/>
            <person name="Nordlund P."/>
        </authorList>
    </citation>
    <scope>NUCLEOTIDE SEQUENCE</scope>
</reference>
<dbReference type="PROSITE" id="PS50850">
    <property type="entry name" value="MFS"/>
    <property type="match status" value="1"/>
</dbReference>
<proteinExistence type="predicted"/>
<feature type="region of interest" description="Disordered" evidence="6">
    <location>
        <begin position="384"/>
        <end position="411"/>
    </location>
</feature>
<comment type="subcellular location">
    <subcellularLocation>
        <location evidence="1">Cell membrane</location>
        <topology evidence="1">Multi-pass membrane protein</topology>
    </subcellularLocation>
</comment>
<accession>A0A8B6XAL5</accession>
<dbReference type="RefSeq" id="WP_084545387.1">
    <property type="nucleotide sequence ID" value="NZ_KI519500.1"/>
</dbReference>
<reference evidence="10" key="3">
    <citation type="submission" date="2025-08" db="UniProtKB">
        <authorList>
            <consortium name="RefSeq"/>
        </authorList>
    </citation>
    <scope>IDENTIFICATION</scope>
</reference>
<evidence type="ECO:0000256" key="4">
    <source>
        <dbReference type="ARBA" id="ARBA00022989"/>
    </source>
</evidence>
<feature type="transmembrane region" description="Helical" evidence="7">
    <location>
        <begin position="71"/>
        <end position="93"/>
    </location>
</feature>
<feature type="transmembrane region" description="Helical" evidence="7">
    <location>
        <begin position="349"/>
        <end position="370"/>
    </location>
</feature>
<dbReference type="SUPFAM" id="SSF103473">
    <property type="entry name" value="MFS general substrate transporter"/>
    <property type="match status" value="1"/>
</dbReference>
<name>A0A8B6XAL5_9BURK</name>
<reference evidence="10" key="1">
    <citation type="journal article" date="2015" name="Annu Rev Biophys">
        <title>Structural Biology of the Major Facilitator Superfamily Transporters.</title>
        <authorList>
            <person name="Yan N."/>
        </authorList>
    </citation>
    <scope>NUCLEOTIDE SEQUENCE</scope>
</reference>